<comment type="caution">
    <text evidence="1">The sequence shown here is derived from an EMBL/GenBank/DDBJ whole genome shotgun (WGS) entry which is preliminary data.</text>
</comment>
<reference evidence="1 2" key="1">
    <citation type="journal article" date="2022" name="New Phytol.">
        <title>Ecological generalism drives hyperdiversity of secondary metabolite gene clusters in xylarialean endophytes.</title>
        <authorList>
            <person name="Franco M.E.E."/>
            <person name="Wisecaver J.H."/>
            <person name="Arnold A.E."/>
            <person name="Ju Y.M."/>
            <person name="Slot J.C."/>
            <person name="Ahrendt S."/>
            <person name="Moore L.P."/>
            <person name="Eastman K.E."/>
            <person name="Scott K."/>
            <person name="Konkel Z."/>
            <person name="Mondo S.J."/>
            <person name="Kuo A."/>
            <person name="Hayes R.D."/>
            <person name="Haridas S."/>
            <person name="Andreopoulos B."/>
            <person name="Riley R."/>
            <person name="LaButti K."/>
            <person name="Pangilinan J."/>
            <person name="Lipzen A."/>
            <person name="Amirebrahimi M."/>
            <person name="Yan J."/>
            <person name="Adam C."/>
            <person name="Keymanesh K."/>
            <person name="Ng V."/>
            <person name="Louie K."/>
            <person name="Northen T."/>
            <person name="Drula E."/>
            <person name="Henrissat B."/>
            <person name="Hsieh H.M."/>
            <person name="Youens-Clark K."/>
            <person name="Lutzoni F."/>
            <person name="Miadlikowska J."/>
            <person name="Eastwood D.C."/>
            <person name="Hamelin R.C."/>
            <person name="Grigoriev I.V."/>
            <person name="U'Ren J.M."/>
        </authorList>
    </citation>
    <scope>NUCLEOTIDE SEQUENCE [LARGE SCALE GENOMIC DNA]</scope>
    <source>
        <strain evidence="1 2">CBS 119005</strain>
    </source>
</reference>
<proteinExistence type="predicted"/>
<keyword evidence="2" id="KW-1185">Reference proteome</keyword>
<organism evidence="1 2">
    <name type="scientific">Hypoxylon rubiginosum</name>
    <dbReference type="NCBI Taxonomy" id="110542"/>
    <lineage>
        <taxon>Eukaryota</taxon>
        <taxon>Fungi</taxon>
        <taxon>Dikarya</taxon>
        <taxon>Ascomycota</taxon>
        <taxon>Pezizomycotina</taxon>
        <taxon>Sordariomycetes</taxon>
        <taxon>Xylariomycetidae</taxon>
        <taxon>Xylariales</taxon>
        <taxon>Hypoxylaceae</taxon>
        <taxon>Hypoxylon</taxon>
    </lineage>
</organism>
<name>A0ACB9YXN8_9PEZI</name>
<sequence length="485" mass="52920">MPGVVEDSPLEIAIVGGGIIGLSLAAGLIKQNVNVKVYEQAKGFREIGAGMAFTANAIRCMGLMNPDIVSALRSGGSVATSLDKNDPNDYLRWIDGYNKRRKDDPSHQTMLFKIDAGYKGFEGTRRDQFLEALVKVIPEEIVELKKRLDTIEEKANGRVQLKFTDGTTAEADAVIGCDGIKSRVRELLFGSDNPASFPHYTHKVAYRALVPMDKAISALGEYKARNQHNHVGPNAHLIHYPVANQTMINATAFVSDPNEWPDDKVTVVPALRKDLEDAFAGWNPCLTALIRHFPEKLDKWAVFDTWDYPAPFFNKGSVCLAGDAAHASSPHHGAGACCGIEDALCLVTLLQQVNATLATTPTTKTKKAEALAAAFEVFDAVRRTRGQWLVNSSRRVCDLYHQPEWGHPQKWTKAETCFEEIRDRSLKIWHFDYDGMMRDAVARYAEKVVVGAAANGSGVENGTAKAKGAAAMAGVVEVPVAVAAN</sequence>
<protein>
    <submittedName>
        <fullName evidence="1">FAD/NAD(P)-binding domain-containing protein</fullName>
    </submittedName>
</protein>
<dbReference type="EMBL" id="MU393494">
    <property type="protein sequence ID" value="KAI4863967.1"/>
    <property type="molecule type" value="Genomic_DNA"/>
</dbReference>
<dbReference type="Proteomes" id="UP001497700">
    <property type="component" value="Unassembled WGS sequence"/>
</dbReference>
<evidence type="ECO:0000313" key="2">
    <source>
        <dbReference type="Proteomes" id="UP001497700"/>
    </source>
</evidence>
<evidence type="ECO:0000313" key="1">
    <source>
        <dbReference type="EMBL" id="KAI4863967.1"/>
    </source>
</evidence>
<gene>
    <name evidence="1" type="ORF">F4820DRAFT_354208</name>
</gene>
<accession>A0ACB9YXN8</accession>